<reference evidence="2 4" key="1">
    <citation type="journal article" date="2017" name="Nat. Ecol. Evol.">
        <title>Scallop genome provides insights into evolution of bilaterian karyotype and development.</title>
        <authorList>
            <person name="Wang S."/>
            <person name="Zhang J."/>
            <person name="Jiao W."/>
            <person name="Li J."/>
            <person name="Xun X."/>
            <person name="Sun Y."/>
            <person name="Guo X."/>
            <person name="Huan P."/>
            <person name="Dong B."/>
            <person name="Zhang L."/>
            <person name="Hu X."/>
            <person name="Sun X."/>
            <person name="Wang J."/>
            <person name="Zhao C."/>
            <person name="Wang Y."/>
            <person name="Wang D."/>
            <person name="Huang X."/>
            <person name="Wang R."/>
            <person name="Lv J."/>
            <person name="Li Y."/>
            <person name="Zhang Z."/>
            <person name="Liu B."/>
            <person name="Lu W."/>
            <person name="Hui Y."/>
            <person name="Liang J."/>
            <person name="Zhou Z."/>
            <person name="Hou R."/>
            <person name="Li X."/>
            <person name="Liu Y."/>
            <person name="Li H."/>
            <person name="Ning X."/>
            <person name="Lin Y."/>
            <person name="Zhao L."/>
            <person name="Xing Q."/>
            <person name="Dou J."/>
            <person name="Li Y."/>
            <person name="Mao J."/>
            <person name="Guo H."/>
            <person name="Dou H."/>
            <person name="Li T."/>
            <person name="Mu C."/>
            <person name="Jiang W."/>
            <person name="Fu Q."/>
            <person name="Fu X."/>
            <person name="Miao Y."/>
            <person name="Liu J."/>
            <person name="Yu Q."/>
            <person name="Li R."/>
            <person name="Liao H."/>
            <person name="Li X."/>
            <person name="Kong Y."/>
            <person name="Jiang Z."/>
            <person name="Chourrout D."/>
            <person name="Li R."/>
            <person name="Bao Z."/>
        </authorList>
    </citation>
    <scope>NUCLEOTIDE SEQUENCE [LARGE SCALE GENOMIC DNA]</scope>
    <source>
        <strain evidence="2 4">PY_sf001</strain>
    </source>
</reference>
<dbReference type="EMBL" id="NEDP02004902">
    <property type="protein sequence ID" value="OWF44130.1"/>
    <property type="molecule type" value="Genomic_DNA"/>
</dbReference>
<dbReference type="AlphaFoldDB" id="A0A210R0A7"/>
<dbReference type="EMBL" id="NEDP02000890">
    <property type="protein sequence ID" value="OWF54768.1"/>
    <property type="molecule type" value="Genomic_DNA"/>
</dbReference>
<dbReference type="EMBL" id="NEDP02001046">
    <property type="protein sequence ID" value="OWF54392.1"/>
    <property type="molecule type" value="Genomic_DNA"/>
</dbReference>
<organism evidence="2 4">
    <name type="scientific">Mizuhopecten yessoensis</name>
    <name type="common">Japanese scallop</name>
    <name type="synonym">Patinopecten yessoensis</name>
    <dbReference type="NCBI Taxonomy" id="6573"/>
    <lineage>
        <taxon>Eukaryota</taxon>
        <taxon>Metazoa</taxon>
        <taxon>Spiralia</taxon>
        <taxon>Lophotrochozoa</taxon>
        <taxon>Mollusca</taxon>
        <taxon>Bivalvia</taxon>
        <taxon>Autobranchia</taxon>
        <taxon>Pteriomorphia</taxon>
        <taxon>Pectinida</taxon>
        <taxon>Pectinoidea</taxon>
        <taxon>Pectinidae</taxon>
        <taxon>Mizuhopecten</taxon>
    </lineage>
</organism>
<proteinExistence type="predicted"/>
<dbReference type="Proteomes" id="UP000242188">
    <property type="component" value="Unassembled WGS sequence"/>
</dbReference>
<gene>
    <name evidence="2" type="ORF">KP79_PYT08608</name>
    <name evidence="3" type="ORF">KP79_PYT18619</name>
    <name evidence="1" type="ORF">KP79_PYT24300</name>
</gene>
<name>A0A210R0A7_MIZYE</name>
<keyword evidence="4" id="KW-1185">Reference proteome</keyword>
<evidence type="ECO:0000313" key="2">
    <source>
        <dbReference type="EMBL" id="OWF54392.1"/>
    </source>
</evidence>
<sequence length="64" mass="7216">MQKGTDSRRCDFISSKPIGRKAVNLVNLDNFVLIARPSSRRRIFQMSDLSTFDGTCYAYHGCNG</sequence>
<evidence type="ECO:0000313" key="4">
    <source>
        <dbReference type="Proteomes" id="UP000242188"/>
    </source>
</evidence>
<comment type="caution">
    <text evidence="2">The sequence shown here is derived from an EMBL/GenBank/DDBJ whole genome shotgun (WGS) entry which is preliminary data.</text>
</comment>
<protein>
    <submittedName>
        <fullName evidence="2">Uncharacterized protein</fullName>
    </submittedName>
</protein>
<evidence type="ECO:0000313" key="1">
    <source>
        <dbReference type="EMBL" id="OWF44130.1"/>
    </source>
</evidence>
<evidence type="ECO:0000313" key="3">
    <source>
        <dbReference type="EMBL" id="OWF54768.1"/>
    </source>
</evidence>
<accession>A0A210R0A7</accession>